<evidence type="ECO:0000313" key="2">
    <source>
        <dbReference type="EMBL" id="KAL0125874.1"/>
    </source>
</evidence>
<evidence type="ECO:0000256" key="1">
    <source>
        <dbReference type="SAM" id="MobiDB-lite"/>
    </source>
</evidence>
<dbReference type="Proteomes" id="UP001430953">
    <property type="component" value="Unassembled WGS sequence"/>
</dbReference>
<feature type="compositionally biased region" description="Basic and acidic residues" evidence="1">
    <location>
        <begin position="1"/>
        <end position="12"/>
    </location>
</feature>
<accession>A0AAW2GCC7</accession>
<evidence type="ECO:0000313" key="3">
    <source>
        <dbReference type="Proteomes" id="UP001430953"/>
    </source>
</evidence>
<keyword evidence="3" id="KW-1185">Reference proteome</keyword>
<name>A0AAW2GCC7_9HYME</name>
<dbReference type="AlphaFoldDB" id="A0AAW2GCC7"/>
<reference evidence="2 3" key="1">
    <citation type="submission" date="2023-03" db="EMBL/GenBank/DDBJ databases">
        <title>High recombination rates correlate with genetic variation in Cardiocondyla obscurior ants.</title>
        <authorList>
            <person name="Errbii M."/>
        </authorList>
    </citation>
    <scope>NUCLEOTIDE SEQUENCE [LARGE SCALE GENOMIC DNA]</scope>
    <source>
        <strain evidence="2">Alpha-2009</strain>
        <tissue evidence="2">Whole body</tissue>
    </source>
</reference>
<gene>
    <name evidence="2" type="ORF">PUN28_004732</name>
</gene>
<comment type="caution">
    <text evidence="2">The sequence shown here is derived from an EMBL/GenBank/DDBJ whole genome shotgun (WGS) entry which is preliminary data.</text>
</comment>
<organism evidence="2 3">
    <name type="scientific">Cardiocondyla obscurior</name>
    <dbReference type="NCBI Taxonomy" id="286306"/>
    <lineage>
        <taxon>Eukaryota</taxon>
        <taxon>Metazoa</taxon>
        <taxon>Ecdysozoa</taxon>
        <taxon>Arthropoda</taxon>
        <taxon>Hexapoda</taxon>
        <taxon>Insecta</taxon>
        <taxon>Pterygota</taxon>
        <taxon>Neoptera</taxon>
        <taxon>Endopterygota</taxon>
        <taxon>Hymenoptera</taxon>
        <taxon>Apocrita</taxon>
        <taxon>Aculeata</taxon>
        <taxon>Formicoidea</taxon>
        <taxon>Formicidae</taxon>
        <taxon>Myrmicinae</taxon>
        <taxon>Cardiocondyla</taxon>
    </lineage>
</organism>
<protein>
    <submittedName>
        <fullName evidence="2">Uncharacterized protein</fullName>
    </submittedName>
</protein>
<sequence>MLASFDNKHSEMETGTEYTRANGVRTHEGNGANGKRRASERFARRKKESAIGGQKQRDRGNADYYVALSSGESTPFYFLRSRRRCMRDAFLDSPGWRCLKRGFSRRDTRT</sequence>
<dbReference type="EMBL" id="JADYXP020000004">
    <property type="protein sequence ID" value="KAL0125874.1"/>
    <property type="molecule type" value="Genomic_DNA"/>
</dbReference>
<feature type="region of interest" description="Disordered" evidence="1">
    <location>
        <begin position="1"/>
        <end position="57"/>
    </location>
</feature>
<proteinExistence type="predicted"/>